<feature type="transmembrane region" description="Helical" evidence="10">
    <location>
        <begin position="145"/>
        <end position="163"/>
    </location>
</feature>
<keyword evidence="6 10" id="KW-0407">Ion channel</keyword>
<evidence type="ECO:0000256" key="2">
    <source>
        <dbReference type="ARBA" id="ARBA00022475"/>
    </source>
</evidence>
<reference evidence="11 12" key="1">
    <citation type="submission" date="2016-10" db="EMBL/GenBank/DDBJ databases">
        <authorList>
            <person name="Varghese N."/>
            <person name="Submissions S."/>
        </authorList>
    </citation>
    <scope>NUCLEOTIDE SEQUENCE [LARGE SCALE GENOMIC DNA]</scope>
    <source>
        <strain evidence="11 12">GMCC 1.11211</strain>
    </source>
</reference>
<proteinExistence type="inferred from homology"/>
<feature type="transmembrane region" description="Helical" evidence="10">
    <location>
        <begin position="83"/>
        <end position="104"/>
    </location>
</feature>
<keyword evidence="5 10" id="KW-0472">Membrane</keyword>
<organism evidence="11 12">
    <name type="scientific">Cryobacterium levicorallinum</name>
    <dbReference type="NCBI Taxonomy" id="995038"/>
    <lineage>
        <taxon>Bacteria</taxon>
        <taxon>Bacillati</taxon>
        <taxon>Actinomycetota</taxon>
        <taxon>Actinomycetes</taxon>
        <taxon>Micrococcales</taxon>
        <taxon>Microbacteriaceae</taxon>
        <taxon>Cryobacterium</taxon>
    </lineage>
</organism>
<comment type="activity regulation">
    <text evidence="10">Na(+) is not transported, but it plays an essential structural role and its presence is essential for fluoride channel function.</text>
</comment>
<evidence type="ECO:0000256" key="7">
    <source>
        <dbReference type="ARBA" id="ARBA00035120"/>
    </source>
</evidence>
<evidence type="ECO:0000256" key="10">
    <source>
        <dbReference type="HAMAP-Rule" id="MF_00454"/>
    </source>
</evidence>
<feature type="binding site" evidence="10">
    <location>
        <position position="158"/>
    </location>
    <ligand>
        <name>Na(+)</name>
        <dbReference type="ChEBI" id="CHEBI:29101"/>
        <note>structural</note>
    </ligand>
</feature>
<dbReference type="InterPro" id="IPR003691">
    <property type="entry name" value="FluC"/>
</dbReference>
<feature type="transmembrane region" description="Helical" evidence="10">
    <location>
        <begin position="183"/>
        <end position="204"/>
    </location>
</feature>
<comment type="function">
    <text evidence="9 10">Fluoride-specific ion channel. Important for reducing fluoride concentration in the cell, thus reducing its toxicity.</text>
</comment>
<keyword evidence="3 10" id="KW-0812">Transmembrane</keyword>
<evidence type="ECO:0000256" key="9">
    <source>
        <dbReference type="ARBA" id="ARBA00049940"/>
    </source>
</evidence>
<dbReference type="HAMAP" id="MF_00454">
    <property type="entry name" value="FluC"/>
    <property type="match status" value="1"/>
</dbReference>
<feature type="transmembrane region" description="Helical" evidence="10">
    <location>
        <begin position="110"/>
        <end position="133"/>
    </location>
</feature>
<keyword evidence="10" id="KW-0406">Ion transport</keyword>
<evidence type="ECO:0000256" key="6">
    <source>
        <dbReference type="ARBA" id="ARBA00023303"/>
    </source>
</evidence>
<evidence type="ECO:0000313" key="12">
    <source>
        <dbReference type="Proteomes" id="UP000199681"/>
    </source>
</evidence>
<gene>
    <name evidence="10" type="primary">fluC</name>
    <name evidence="10" type="synonym">crcB</name>
    <name evidence="11" type="ORF">SAMN05216274_102116</name>
</gene>
<sequence>MGVGAVAVQPRGYFAPQRLRAAVATCRRPTRAQTCILASAMDPAGASAQTARADGSYSLRRNHTGQDTIDEITPRAAHLRWRYLGLVFLGGTAGTALREALSLVLPDGRLPLTTLGINLLGALLLGLLLEALVRSGYDAGGRRSLRLLLGTGLLGGFTTYSALATDSALLLHGGEVGLALTYALGTVLLGGVATGLGIVLGAALHRHPGANG</sequence>
<comment type="subcellular location">
    <subcellularLocation>
        <location evidence="1 10">Cell membrane</location>
        <topology evidence="1 10">Multi-pass membrane protein</topology>
    </subcellularLocation>
</comment>
<keyword evidence="12" id="KW-1185">Reference proteome</keyword>
<dbReference type="PANTHER" id="PTHR28259">
    <property type="entry name" value="FLUORIDE EXPORT PROTEIN 1-RELATED"/>
    <property type="match status" value="1"/>
</dbReference>
<evidence type="ECO:0000256" key="4">
    <source>
        <dbReference type="ARBA" id="ARBA00022989"/>
    </source>
</evidence>
<dbReference type="PANTHER" id="PTHR28259:SF1">
    <property type="entry name" value="FLUORIDE EXPORT PROTEIN 1-RELATED"/>
    <property type="match status" value="1"/>
</dbReference>
<dbReference type="Proteomes" id="UP000199681">
    <property type="component" value="Unassembled WGS sequence"/>
</dbReference>
<evidence type="ECO:0000313" key="11">
    <source>
        <dbReference type="EMBL" id="SFH25644.1"/>
    </source>
</evidence>
<keyword evidence="10" id="KW-0479">Metal-binding</keyword>
<dbReference type="EMBL" id="FOPW01000002">
    <property type="protein sequence ID" value="SFH25644.1"/>
    <property type="molecule type" value="Genomic_DNA"/>
</dbReference>
<keyword evidence="2 10" id="KW-1003">Cell membrane</keyword>
<keyword evidence="10" id="KW-0813">Transport</keyword>
<comment type="catalytic activity">
    <reaction evidence="8">
        <text>fluoride(in) = fluoride(out)</text>
        <dbReference type="Rhea" id="RHEA:76159"/>
        <dbReference type="ChEBI" id="CHEBI:17051"/>
    </reaction>
    <physiologicalReaction direction="left-to-right" evidence="8">
        <dbReference type="Rhea" id="RHEA:76160"/>
    </physiologicalReaction>
</comment>
<keyword evidence="4 10" id="KW-1133">Transmembrane helix</keyword>
<comment type="similarity">
    <text evidence="7 10">Belongs to the fluoride channel Fluc/FEX (TC 1.A.43) family.</text>
</comment>
<name>A0ABY1EA41_9MICO</name>
<evidence type="ECO:0000256" key="8">
    <source>
        <dbReference type="ARBA" id="ARBA00035585"/>
    </source>
</evidence>
<comment type="caution">
    <text evidence="11">The sequence shown here is derived from an EMBL/GenBank/DDBJ whole genome shotgun (WGS) entry which is preliminary data.</text>
</comment>
<accession>A0ABY1EA41</accession>
<evidence type="ECO:0000256" key="3">
    <source>
        <dbReference type="ARBA" id="ARBA00022692"/>
    </source>
</evidence>
<evidence type="ECO:0000256" key="5">
    <source>
        <dbReference type="ARBA" id="ARBA00023136"/>
    </source>
</evidence>
<feature type="binding site" evidence="10">
    <location>
        <position position="155"/>
    </location>
    <ligand>
        <name>Na(+)</name>
        <dbReference type="ChEBI" id="CHEBI:29101"/>
        <note>structural</note>
    </ligand>
</feature>
<keyword evidence="10" id="KW-0915">Sodium</keyword>
<dbReference type="Pfam" id="PF02537">
    <property type="entry name" value="CRCB"/>
    <property type="match status" value="1"/>
</dbReference>
<evidence type="ECO:0000256" key="1">
    <source>
        <dbReference type="ARBA" id="ARBA00004651"/>
    </source>
</evidence>
<protein>
    <recommendedName>
        <fullName evidence="10">Fluoride-specific ion channel FluC</fullName>
    </recommendedName>
</protein>